<name>A0A378N9B6_MANHA</name>
<evidence type="ECO:0000313" key="1">
    <source>
        <dbReference type="EMBL" id="STY64427.1"/>
    </source>
</evidence>
<reference evidence="1 2" key="1">
    <citation type="submission" date="2018-06" db="EMBL/GenBank/DDBJ databases">
        <authorList>
            <consortium name="Pathogen Informatics"/>
            <person name="Doyle S."/>
        </authorList>
    </citation>
    <scope>NUCLEOTIDE SEQUENCE [LARGE SCALE GENOMIC DNA]</scope>
    <source>
        <strain evidence="1 2">NCTC10638</strain>
    </source>
</reference>
<protein>
    <submittedName>
        <fullName evidence="1">Uncharacterized protein</fullName>
    </submittedName>
</protein>
<organism evidence="1 2">
    <name type="scientific">Mannheimia haemolytica</name>
    <name type="common">Pasteurella haemolytica</name>
    <dbReference type="NCBI Taxonomy" id="75985"/>
    <lineage>
        <taxon>Bacteria</taxon>
        <taxon>Pseudomonadati</taxon>
        <taxon>Pseudomonadota</taxon>
        <taxon>Gammaproteobacteria</taxon>
        <taxon>Pasteurellales</taxon>
        <taxon>Pasteurellaceae</taxon>
        <taxon>Mannheimia</taxon>
    </lineage>
</organism>
<evidence type="ECO:0000313" key="2">
    <source>
        <dbReference type="Proteomes" id="UP000254802"/>
    </source>
</evidence>
<dbReference type="Proteomes" id="UP000254802">
    <property type="component" value="Unassembled WGS sequence"/>
</dbReference>
<dbReference type="AlphaFoldDB" id="A0A378N9B6"/>
<sequence length="57" mass="6417">MSQLFPEATIRTQAPYRNDIVGSFLRTDALKKPEKISISKKSPVTNCVKSHAKRSKN</sequence>
<proteinExistence type="predicted"/>
<dbReference type="EMBL" id="UGPN01000002">
    <property type="protein sequence ID" value="STY64427.1"/>
    <property type="molecule type" value="Genomic_DNA"/>
</dbReference>
<accession>A0A378N9B6</accession>
<gene>
    <name evidence="1" type="ORF">NCTC10638_03608</name>
</gene>